<feature type="transmembrane region" description="Helical" evidence="1">
    <location>
        <begin position="6"/>
        <end position="24"/>
    </location>
</feature>
<feature type="transmembrane region" description="Helical" evidence="1">
    <location>
        <begin position="125"/>
        <end position="146"/>
    </location>
</feature>
<dbReference type="AlphaFoldDB" id="A0A4R2BI79"/>
<evidence type="ECO:0000313" key="3">
    <source>
        <dbReference type="Proteomes" id="UP000295689"/>
    </source>
</evidence>
<evidence type="ECO:0000256" key="1">
    <source>
        <dbReference type="SAM" id="Phobius"/>
    </source>
</evidence>
<keyword evidence="3" id="KW-1185">Reference proteome</keyword>
<accession>A0A4R2BI79</accession>
<proteinExistence type="predicted"/>
<protein>
    <submittedName>
        <fullName evidence="2">Uncharacterized protein</fullName>
    </submittedName>
</protein>
<sequence>MAFSILFFIGLVCITTFNAMNRQLTKMENSALILSVFILNVNWSWIINFELQYITYSQSPLNFTAYVIHRTIIIPLLVVIGLNSIPQAASMGRKLIAVLISSFVLLLVIMVLQKFEVMKYENWNAFYSYLYYVLLHGFGYLVLYCYHSWVLKGGKS</sequence>
<gene>
    <name evidence="2" type="ORF">EV146_104393</name>
</gene>
<reference evidence="2 3" key="1">
    <citation type="journal article" date="2015" name="Stand. Genomic Sci.">
        <title>Genomic Encyclopedia of Bacterial and Archaeal Type Strains, Phase III: the genomes of soil and plant-associated and newly described type strains.</title>
        <authorList>
            <person name="Whitman W.B."/>
            <person name="Woyke T."/>
            <person name="Klenk H.P."/>
            <person name="Zhou Y."/>
            <person name="Lilburn T.G."/>
            <person name="Beck B.J."/>
            <person name="De Vos P."/>
            <person name="Vandamme P."/>
            <person name="Eisen J.A."/>
            <person name="Garrity G."/>
            <person name="Hugenholtz P."/>
            <person name="Kyrpides N.C."/>
        </authorList>
    </citation>
    <scope>NUCLEOTIDE SEQUENCE [LARGE SCALE GENOMIC DNA]</scope>
    <source>
        <strain evidence="2 3">CV53</strain>
    </source>
</reference>
<feature type="transmembrane region" description="Helical" evidence="1">
    <location>
        <begin position="63"/>
        <end position="83"/>
    </location>
</feature>
<evidence type="ECO:0000313" key="2">
    <source>
        <dbReference type="EMBL" id="TCN26283.1"/>
    </source>
</evidence>
<keyword evidence="1" id="KW-0472">Membrane</keyword>
<dbReference type="EMBL" id="SLVV01000004">
    <property type="protein sequence ID" value="TCN26283.1"/>
    <property type="molecule type" value="Genomic_DNA"/>
</dbReference>
<feature type="transmembrane region" description="Helical" evidence="1">
    <location>
        <begin position="31"/>
        <end position="51"/>
    </location>
</feature>
<dbReference type="RefSeq" id="WP_132004685.1">
    <property type="nucleotide sequence ID" value="NZ_JABUHM010000015.1"/>
</dbReference>
<organism evidence="2 3">
    <name type="scientific">Mesobacillus foraminis</name>
    <dbReference type="NCBI Taxonomy" id="279826"/>
    <lineage>
        <taxon>Bacteria</taxon>
        <taxon>Bacillati</taxon>
        <taxon>Bacillota</taxon>
        <taxon>Bacilli</taxon>
        <taxon>Bacillales</taxon>
        <taxon>Bacillaceae</taxon>
        <taxon>Mesobacillus</taxon>
    </lineage>
</organism>
<dbReference type="Proteomes" id="UP000295689">
    <property type="component" value="Unassembled WGS sequence"/>
</dbReference>
<keyword evidence="1" id="KW-0812">Transmembrane</keyword>
<feature type="transmembrane region" description="Helical" evidence="1">
    <location>
        <begin position="95"/>
        <end position="113"/>
    </location>
</feature>
<name>A0A4R2BI79_9BACI</name>
<keyword evidence="1" id="KW-1133">Transmembrane helix</keyword>
<comment type="caution">
    <text evidence="2">The sequence shown here is derived from an EMBL/GenBank/DDBJ whole genome shotgun (WGS) entry which is preliminary data.</text>
</comment>